<proteinExistence type="predicted"/>
<reference evidence="1 2" key="1">
    <citation type="journal article" date="2016" name="Sci. Rep.">
        <title>The Dendrobium catenatum Lindl. genome sequence provides insights into polysaccharide synthase, floral development and adaptive evolution.</title>
        <authorList>
            <person name="Zhang G.Q."/>
            <person name="Xu Q."/>
            <person name="Bian C."/>
            <person name="Tsai W.C."/>
            <person name="Yeh C.M."/>
            <person name="Liu K.W."/>
            <person name="Yoshida K."/>
            <person name="Zhang L.S."/>
            <person name="Chang S.B."/>
            <person name="Chen F."/>
            <person name="Shi Y."/>
            <person name="Su Y.Y."/>
            <person name="Zhang Y.Q."/>
            <person name="Chen L.J."/>
            <person name="Yin Y."/>
            <person name="Lin M."/>
            <person name="Huang H."/>
            <person name="Deng H."/>
            <person name="Wang Z.W."/>
            <person name="Zhu S.L."/>
            <person name="Zhao X."/>
            <person name="Deng C."/>
            <person name="Niu S.C."/>
            <person name="Huang J."/>
            <person name="Wang M."/>
            <person name="Liu G.H."/>
            <person name="Yang H.J."/>
            <person name="Xiao X.J."/>
            <person name="Hsiao Y.Y."/>
            <person name="Wu W.L."/>
            <person name="Chen Y.Y."/>
            <person name="Mitsuda N."/>
            <person name="Ohme-Takagi M."/>
            <person name="Luo Y.B."/>
            <person name="Van de Peer Y."/>
            <person name="Liu Z.J."/>
        </authorList>
    </citation>
    <scope>NUCLEOTIDE SEQUENCE [LARGE SCALE GENOMIC DNA]</scope>
    <source>
        <tissue evidence="1">The whole plant</tissue>
    </source>
</reference>
<evidence type="ECO:0000313" key="1">
    <source>
        <dbReference type="EMBL" id="PKU70726.1"/>
    </source>
</evidence>
<dbReference type="EMBL" id="KZ502914">
    <property type="protein sequence ID" value="PKU70726.1"/>
    <property type="molecule type" value="Genomic_DNA"/>
</dbReference>
<accession>A0A2I0W4Y8</accession>
<protein>
    <submittedName>
        <fullName evidence="1">Uncharacterized protein</fullName>
    </submittedName>
</protein>
<organism evidence="1 2">
    <name type="scientific">Dendrobium catenatum</name>
    <dbReference type="NCBI Taxonomy" id="906689"/>
    <lineage>
        <taxon>Eukaryota</taxon>
        <taxon>Viridiplantae</taxon>
        <taxon>Streptophyta</taxon>
        <taxon>Embryophyta</taxon>
        <taxon>Tracheophyta</taxon>
        <taxon>Spermatophyta</taxon>
        <taxon>Magnoliopsida</taxon>
        <taxon>Liliopsida</taxon>
        <taxon>Asparagales</taxon>
        <taxon>Orchidaceae</taxon>
        <taxon>Epidendroideae</taxon>
        <taxon>Malaxideae</taxon>
        <taxon>Dendrobiinae</taxon>
        <taxon>Dendrobium</taxon>
    </lineage>
</organism>
<evidence type="ECO:0000313" key="2">
    <source>
        <dbReference type="Proteomes" id="UP000233837"/>
    </source>
</evidence>
<reference evidence="1 2" key="2">
    <citation type="journal article" date="2017" name="Nature">
        <title>The Apostasia genome and the evolution of orchids.</title>
        <authorList>
            <person name="Zhang G.Q."/>
            <person name="Liu K.W."/>
            <person name="Li Z."/>
            <person name="Lohaus R."/>
            <person name="Hsiao Y.Y."/>
            <person name="Niu S.C."/>
            <person name="Wang J.Y."/>
            <person name="Lin Y.C."/>
            <person name="Xu Q."/>
            <person name="Chen L.J."/>
            <person name="Yoshida K."/>
            <person name="Fujiwara S."/>
            <person name="Wang Z.W."/>
            <person name="Zhang Y.Q."/>
            <person name="Mitsuda N."/>
            <person name="Wang M."/>
            <person name="Liu G.H."/>
            <person name="Pecoraro L."/>
            <person name="Huang H.X."/>
            <person name="Xiao X.J."/>
            <person name="Lin M."/>
            <person name="Wu X.Y."/>
            <person name="Wu W.L."/>
            <person name="Chen Y.Y."/>
            <person name="Chang S.B."/>
            <person name="Sakamoto S."/>
            <person name="Ohme-Takagi M."/>
            <person name="Yagi M."/>
            <person name="Zeng S.J."/>
            <person name="Shen C.Y."/>
            <person name="Yeh C.M."/>
            <person name="Luo Y.B."/>
            <person name="Tsai W.C."/>
            <person name="Van de Peer Y."/>
            <person name="Liu Z.J."/>
        </authorList>
    </citation>
    <scope>NUCLEOTIDE SEQUENCE [LARGE SCALE GENOMIC DNA]</scope>
    <source>
        <tissue evidence="1">The whole plant</tissue>
    </source>
</reference>
<name>A0A2I0W4Y8_9ASPA</name>
<sequence>MEQHLDTLEEEHALGSWNVVTTKVKSKAKKEQAVMPKETQPSIKFIASKVQQLEETSDHILNLRKQQPKISNALFSKELLHLGHVVTTLRKRKKTSIDFTGGDLVLSSGH</sequence>
<keyword evidence="2" id="KW-1185">Reference proteome</keyword>
<dbReference type="AlphaFoldDB" id="A0A2I0W4Y8"/>
<gene>
    <name evidence="1" type="ORF">MA16_Dca024426</name>
</gene>
<dbReference type="Proteomes" id="UP000233837">
    <property type="component" value="Unassembled WGS sequence"/>
</dbReference>